<feature type="region of interest" description="Disordered" evidence="1">
    <location>
        <begin position="1"/>
        <end position="20"/>
    </location>
</feature>
<feature type="non-terminal residue" evidence="2">
    <location>
        <position position="1"/>
    </location>
</feature>
<proteinExistence type="predicted"/>
<organism evidence="2">
    <name type="scientific">Tanacetum cinerariifolium</name>
    <name type="common">Dalmatian daisy</name>
    <name type="synonym">Chrysanthemum cinerariifolium</name>
    <dbReference type="NCBI Taxonomy" id="118510"/>
    <lineage>
        <taxon>Eukaryota</taxon>
        <taxon>Viridiplantae</taxon>
        <taxon>Streptophyta</taxon>
        <taxon>Embryophyta</taxon>
        <taxon>Tracheophyta</taxon>
        <taxon>Spermatophyta</taxon>
        <taxon>Magnoliopsida</taxon>
        <taxon>eudicotyledons</taxon>
        <taxon>Gunneridae</taxon>
        <taxon>Pentapetalae</taxon>
        <taxon>asterids</taxon>
        <taxon>campanulids</taxon>
        <taxon>Asterales</taxon>
        <taxon>Asteraceae</taxon>
        <taxon>Asteroideae</taxon>
        <taxon>Anthemideae</taxon>
        <taxon>Anthemidinae</taxon>
        <taxon>Tanacetum</taxon>
    </lineage>
</organism>
<dbReference type="AlphaFoldDB" id="A0A699R3U9"/>
<gene>
    <name evidence="2" type="ORF">Tci_850542</name>
</gene>
<evidence type="ECO:0008006" key="3">
    <source>
        <dbReference type="Google" id="ProtNLM"/>
    </source>
</evidence>
<protein>
    <recommendedName>
        <fullName evidence="3">Reverse transcriptase domain-containing protein</fullName>
    </recommendedName>
</protein>
<comment type="caution">
    <text evidence="2">The sequence shown here is derived from an EMBL/GenBank/DDBJ whole genome shotgun (WGS) entry which is preliminary data.</text>
</comment>
<accession>A0A699R3U9</accession>
<reference evidence="2" key="1">
    <citation type="journal article" date="2019" name="Sci. Rep.">
        <title>Draft genome of Tanacetum cinerariifolium, the natural source of mosquito coil.</title>
        <authorList>
            <person name="Yamashiro T."/>
            <person name="Shiraishi A."/>
            <person name="Satake H."/>
            <person name="Nakayama K."/>
        </authorList>
    </citation>
    <scope>NUCLEOTIDE SEQUENCE</scope>
</reference>
<feature type="compositionally biased region" description="Polar residues" evidence="1">
    <location>
        <begin position="1"/>
        <end position="10"/>
    </location>
</feature>
<feature type="compositionally biased region" description="Basic and acidic residues" evidence="1">
    <location>
        <begin position="46"/>
        <end position="59"/>
    </location>
</feature>
<sequence length="113" mass="12943">GETKAITTHSGVAYEGPLIPTNPKKAVEREIEETTDKEQTNFQRSTVEREIEETTDKEQTNFQRSTGHIQPLVVPILEPDVSKTLPKPNIPYPLRLNDQKIHEKATNQMEKFF</sequence>
<name>A0A699R3U9_TANCI</name>
<evidence type="ECO:0000313" key="2">
    <source>
        <dbReference type="EMBL" id="GFC78572.1"/>
    </source>
</evidence>
<evidence type="ECO:0000256" key="1">
    <source>
        <dbReference type="SAM" id="MobiDB-lite"/>
    </source>
</evidence>
<feature type="region of interest" description="Disordered" evidence="1">
    <location>
        <begin position="33"/>
        <end position="66"/>
    </location>
</feature>
<dbReference type="EMBL" id="BKCJ011066350">
    <property type="protein sequence ID" value="GFC78572.1"/>
    <property type="molecule type" value="Genomic_DNA"/>
</dbReference>